<name>A0ABT5KWR8_9ALTE</name>
<evidence type="ECO:0000313" key="2">
    <source>
        <dbReference type="EMBL" id="MDC8829215.1"/>
    </source>
</evidence>
<feature type="signal peptide" evidence="1">
    <location>
        <begin position="1"/>
        <end position="23"/>
    </location>
</feature>
<gene>
    <name evidence="2" type="ORF">OIK42_00445</name>
</gene>
<sequence>MRLFNKLLLVHILMISVGLPVLSEANHDIEDKIYIAQSDGKVTAVVSGVKSDTFRLKPKERVLWRNASGYLGAVLTDAGFNVISVSSNYWNNIRLSPYEIETATASVSPFIALLVTEDRAIGYNIATDSFYEVRLPLYDSVIAVKSAENVAVVVTSGTLLGLQSKSSYFTEARLKIGETVENVHLTDNNVTVQTRERLYTFTSTGSGWQVTDLD</sequence>
<dbReference type="Proteomes" id="UP001218788">
    <property type="component" value="Unassembled WGS sequence"/>
</dbReference>
<dbReference type="EMBL" id="JAQQXP010000001">
    <property type="protein sequence ID" value="MDC8829215.1"/>
    <property type="molecule type" value="Genomic_DNA"/>
</dbReference>
<reference evidence="2 3" key="1">
    <citation type="submission" date="2022-10" db="EMBL/GenBank/DDBJ databases">
        <title>Alteromonas sp. chi3 Genome sequencing.</title>
        <authorList>
            <person name="Park S."/>
        </authorList>
    </citation>
    <scope>NUCLEOTIDE SEQUENCE [LARGE SCALE GENOMIC DNA]</scope>
    <source>
        <strain evidence="3">chi3</strain>
    </source>
</reference>
<evidence type="ECO:0000256" key="1">
    <source>
        <dbReference type="SAM" id="SignalP"/>
    </source>
</evidence>
<dbReference type="RefSeq" id="WP_273637587.1">
    <property type="nucleotide sequence ID" value="NZ_JAQQXP010000001.1"/>
</dbReference>
<feature type="chain" id="PRO_5045997327" evidence="1">
    <location>
        <begin position="24"/>
        <end position="214"/>
    </location>
</feature>
<evidence type="ECO:0000313" key="3">
    <source>
        <dbReference type="Proteomes" id="UP001218788"/>
    </source>
</evidence>
<keyword evidence="1" id="KW-0732">Signal</keyword>
<accession>A0ABT5KWR8</accession>
<comment type="caution">
    <text evidence="2">The sequence shown here is derived from an EMBL/GenBank/DDBJ whole genome shotgun (WGS) entry which is preliminary data.</text>
</comment>
<organism evidence="2 3">
    <name type="scientific">Alteromonas gilva</name>
    <dbReference type="NCBI Taxonomy" id="2987522"/>
    <lineage>
        <taxon>Bacteria</taxon>
        <taxon>Pseudomonadati</taxon>
        <taxon>Pseudomonadota</taxon>
        <taxon>Gammaproteobacteria</taxon>
        <taxon>Alteromonadales</taxon>
        <taxon>Alteromonadaceae</taxon>
        <taxon>Alteromonas/Salinimonas group</taxon>
        <taxon>Alteromonas</taxon>
    </lineage>
</organism>
<proteinExistence type="predicted"/>
<protein>
    <submittedName>
        <fullName evidence="2">Uncharacterized protein</fullName>
    </submittedName>
</protein>
<keyword evidence="3" id="KW-1185">Reference proteome</keyword>